<dbReference type="InterPro" id="IPR000706">
    <property type="entry name" value="AGPR_type-1"/>
</dbReference>
<dbReference type="GO" id="GO:0003942">
    <property type="term" value="F:N-acetyl-gamma-glutamyl-phosphate reductase activity"/>
    <property type="evidence" value="ECO:0007669"/>
    <property type="project" value="UniProtKB-EC"/>
</dbReference>
<evidence type="ECO:0000256" key="2">
    <source>
        <dbReference type="ARBA" id="ARBA00022605"/>
    </source>
</evidence>
<dbReference type="SUPFAM" id="SSF51735">
    <property type="entry name" value="NAD(P)-binding Rossmann-fold domains"/>
    <property type="match status" value="1"/>
</dbReference>
<comment type="caution">
    <text evidence="6">The sequence shown here is derived from an EMBL/GenBank/DDBJ whole genome shotgun (WGS) entry which is preliminary data.</text>
</comment>
<dbReference type="PANTHER" id="PTHR32338">
    <property type="entry name" value="N-ACETYL-GAMMA-GLUTAMYL-PHOSPHATE REDUCTASE, CHLOROPLASTIC-RELATED-RELATED"/>
    <property type="match status" value="1"/>
</dbReference>
<dbReference type="InterPro" id="IPR058924">
    <property type="entry name" value="AGPR_dimerisation_dom"/>
</dbReference>
<accession>A0A937ICL3</accession>
<evidence type="ECO:0000313" key="7">
    <source>
        <dbReference type="Proteomes" id="UP000711391"/>
    </source>
</evidence>
<dbReference type="Proteomes" id="UP000711391">
    <property type="component" value="Unassembled WGS sequence"/>
</dbReference>
<dbReference type="Pfam" id="PF01118">
    <property type="entry name" value="Semialdhyde_dh"/>
    <property type="match status" value="1"/>
</dbReference>
<evidence type="ECO:0000259" key="5">
    <source>
        <dbReference type="SMART" id="SM00859"/>
    </source>
</evidence>
<organism evidence="6 7">
    <name type="scientific">SAR86 cluster bacterium</name>
    <dbReference type="NCBI Taxonomy" id="2030880"/>
    <lineage>
        <taxon>Bacteria</taxon>
        <taxon>Pseudomonadati</taxon>
        <taxon>Pseudomonadota</taxon>
        <taxon>Gammaproteobacteria</taxon>
        <taxon>SAR86 cluster</taxon>
    </lineage>
</organism>
<dbReference type="AlphaFoldDB" id="A0A937ICL3"/>
<dbReference type="SUPFAM" id="SSF55347">
    <property type="entry name" value="Glyceraldehyde-3-phosphate dehydrogenase-like, C-terminal domain"/>
    <property type="match status" value="1"/>
</dbReference>
<evidence type="ECO:0000313" key="6">
    <source>
        <dbReference type="EMBL" id="MBL6817814.1"/>
    </source>
</evidence>
<dbReference type="Gene3D" id="3.40.50.720">
    <property type="entry name" value="NAD(P)-binding Rossmann-like Domain"/>
    <property type="match status" value="1"/>
</dbReference>
<dbReference type="PANTHER" id="PTHR32338:SF10">
    <property type="entry name" value="N-ACETYL-GAMMA-GLUTAMYL-PHOSPHATE REDUCTASE, CHLOROPLASTIC-RELATED"/>
    <property type="match status" value="1"/>
</dbReference>
<proteinExistence type="predicted"/>
<evidence type="ECO:0000256" key="1">
    <source>
        <dbReference type="ARBA" id="ARBA00022571"/>
    </source>
</evidence>
<dbReference type="InterPro" id="IPR036291">
    <property type="entry name" value="NAD(P)-bd_dom_sf"/>
</dbReference>
<dbReference type="InterPro" id="IPR050085">
    <property type="entry name" value="AGPR"/>
</dbReference>
<dbReference type="CDD" id="cd24149">
    <property type="entry name" value="AGPR_N_ARG5_6_like"/>
    <property type="match status" value="1"/>
</dbReference>
<dbReference type="EMBL" id="JADHQD010000001">
    <property type="protein sequence ID" value="MBL6817814.1"/>
    <property type="molecule type" value="Genomic_DNA"/>
</dbReference>
<reference evidence="6" key="1">
    <citation type="submission" date="2020-10" db="EMBL/GenBank/DDBJ databases">
        <title>Microbiome of the Black Sea water column analyzed by genome centric metagenomics.</title>
        <authorList>
            <person name="Cabello-Yeves P.J."/>
            <person name="Callieri C."/>
            <person name="Picazo A."/>
            <person name="Mehrshad M."/>
            <person name="Haro-Moreno J.M."/>
            <person name="Roda-Garcia J."/>
            <person name="Dzembekova N."/>
            <person name="Slabakova V."/>
            <person name="Slabakova N."/>
            <person name="Moncheva S."/>
            <person name="Rodriguez-Valera F."/>
        </authorList>
    </citation>
    <scope>NUCLEOTIDE SEQUENCE</scope>
    <source>
        <strain evidence="6">BS307-5m-G50</strain>
    </source>
</reference>
<name>A0A937ICL3_9GAMM</name>
<dbReference type="GO" id="GO:0006526">
    <property type="term" value="P:L-arginine biosynthetic process"/>
    <property type="evidence" value="ECO:0007669"/>
    <property type="project" value="UniProtKB-KW"/>
</dbReference>
<evidence type="ECO:0000256" key="4">
    <source>
        <dbReference type="ARBA" id="ARBA00023002"/>
    </source>
</evidence>
<keyword evidence="3" id="KW-0521">NADP</keyword>
<dbReference type="InterPro" id="IPR000534">
    <property type="entry name" value="Semialdehyde_DH_NAD-bd"/>
</dbReference>
<dbReference type="GO" id="GO:0070401">
    <property type="term" value="F:NADP+ binding"/>
    <property type="evidence" value="ECO:0007669"/>
    <property type="project" value="InterPro"/>
</dbReference>
<gene>
    <name evidence="6" type="ORF">ISQ64_00210</name>
</gene>
<dbReference type="EC" id="1.2.1.38" evidence="6"/>
<dbReference type="GO" id="GO:0051287">
    <property type="term" value="F:NAD binding"/>
    <property type="evidence" value="ECO:0007669"/>
    <property type="project" value="InterPro"/>
</dbReference>
<evidence type="ECO:0000256" key="3">
    <source>
        <dbReference type="ARBA" id="ARBA00022857"/>
    </source>
</evidence>
<dbReference type="CDD" id="cd23936">
    <property type="entry name" value="AGPR_C_ARG5_6_like"/>
    <property type="match status" value="1"/>
</dbReference>
<dbReference type="NCBIfam" id="TIGR01850">
    <property type="entry name" value="argC"/>
    <property type="match status" value="1"/>
</dbReference>
<dbReference type="SMART" id="SM00859">
    <property type="entry name" value="Semialdhyde_dh"/>
    <property type="match status" value="1"/>
</dbReference>
<dbReference type="Pfam" id="PF22698">
    <property type="entry name" value="Semialdhyde_dhC_1"/>
    <property type="match status" value="1"/>
</dbReference>
<protein>
    <submittedName>
        <fullName evidence="6">N-acetyl-gamma-glutamyl-phosphate reductase</fullName>
        <ecNumber evidence="6">1.2.1.38</ecNumber>
    </submittedName>
</protein>
<dbReference type="Gene3D" id="3.30.360.10">
    <property type="entry name" value="Dihydrodipicolinate Reductase, domain 2"/>
    <property type="match status" value="1"/>
</dbReference>
<sequence>MKTKFNIAILGGRGYVGQEIIKIINNHPYFFISDIYSKTSKGKLVDDYTKLKSLTYKLLDSPDKLDYKNIDIVIMALSNNKSSDYVKSIEEYDPNIIIIDISADYRFDDRWAYKLPELAVSDEKRRISNPGCYASAIQFSLFPIKHLIDGKVSCMGISGYSGAGATPNDKNNPINLEDNIIPYSLSGHIHEKEVMKHCYKDISFSPHVANFFRGILITSHIKLTKKLSNSEIHNIYQTFYKGKELIKVIKEIPMINKVSNSHYVYIGGFEVDESGYGLTVCCTLDNLLKGAATQVIQNLNYACNLDELTGINYE</sequence>
<feature type="domain" description="Semialdehyde dehydrogenase NAD-binding" evidence="5">
    <location>
        <begin position="6"/>
        <end position="126"/>
    </location>
</feature>
<keyword evidence="2" id="KW-0028">Amino-acid biosynthesis</keyword>
<keyword evidence="1" id="KW-0055">Arginine biosynthesis</keyword>
<keyword evidence="4 6" id="KW-0560">Oxidoreductase</keyword>